<sequence>LEESIVEEGCRDALVVWKETDTLLDGHNRLEICKRLDKPYQIKLLSLPDRDAAKAWIINNQFARRNLSPYQRSVLALKLKAIISEKVKAKEALRKTVQQTKPVDTEGFSPVDKAIFEVLSKYKKRAYATPDKVYFIQFEDRVKIGSSGDAESRVKDVTKHLPGAKLIGLCEGGMALETELHKLFKTRLLNNEWYKVDAFTVSVIKSFLPTADFCQMAEVNSAQEAVEKLDISERTMARVKKIEEQATLEQKGKLARGEATINEVYKSIRKSET</sequence>
<organism evidence="1">
    <name type="scientific">marine sediment metagenome</name>
    <dbReference type="NCBI Taxonomy" id="412755"/>
    <lineage>
        <taxon>unclassified sequences</taxon>
        <taxon>metagenomes</taxon>
        <taxon>ecological metagenomes</taxon>
    </lineage>
</organism>
<reference evidence="1" key="1">
    <citation type="journal article" date="2014" name="Front. Microbiol.">
        <title>High frequency of phylogenetically diverse reductive dehalogenase-homologous genes in deep subseafloor sedimentary metagenomes.</title>
        <authorList>
            <person name="Kawai M."/>
            <person name="Futagami T."/>
            <person name="Toyoda A."/>
            <person name="Takaki Y."/>
            <person name="Nishi S."/>
            <person name="Hori S."/>
            <person name="Arai W."/>
            <person name="Tsubouchi T."/>
            <person name="Morono Y."/>
            <person name="Uchiyama I."/>
            <person name="Ito T."/>
            <person name="Fujiyama A."/>
            <person name="Inagaki F."/>
            <person name="Takami H."/>
        </authorList>
    </citation>
    <scope>NUCLEOTIDE SEQUENCE</scope>
    <source>
        <strain evidence="1">Expedition CK06-06</strain>
    </source>
</reference>
<gene>
    <name evidence="1" type="ORF">S12H4_34498</name>
</gene>
<accession>X1TUT4</accession>
<protein>
    <recommendedName>
        <fullName evidence="2">ParB/Sulfiredoxin domain-containing protein</fullName>
    </recommendedName>
</protein>
<proteinExistence type="predicted"/>
<evidence type="ECO:0000313" key="1">
    <source>
        <dbReference type="EMBL" id="GAI91325.1"/>
    </source>
</evidence>
<dbReference type="AlphaFoldDB" id="X1TUT4"/>
<dbReference type="Pfam" id="PF13455">
    <property type="entry name" value="MUG113"/>
    <property type="match status" value="1"/>
</dbReference>
<name>X1TUT4_9ZZZZ</name>
<dbReference type="SUPFAM" id="SSF110849">
    <property type="entry name" value="ParB/Sulfiredoxin"/>
    <property type="match status" value="1"/>
</dbReference>
<dbReference type="EMBL" id="BARW01020414">
    <property type="protein sequence ID" value="GAI91325.1"/>
    <property type="molecule type" value="Genomic_DNA"/>
</dbReference>
<feature type="non-terminal residue" evidence="1">
    <location>
        <position position="273"/>
    </location>
</feature>
<dbReference type="InterPro" id="IPR036086">
    <property type="entry name" value="ParB/Sulfiredoxin_sf"/>
</dbReference>
<comment type="caution">
    <text evidence="1">The sequence shown here is derived from an EMBL/GenBank/DDBJ whole genome shotgun (WGS) entry which is preliminary data.</text>
</comment>
<evidence type="ECO:0008006" key="2">
    <source>
        <dbReference type="Google" id="ProtNLM"/>
    </source>
</evidence>
<feature type="non-terminal residue" evidence="1">
    <location>
        <position position="1"/>
    </location>
</feature>